<dbReference type="InterPro" id="IPR002078">
    <property type="entry name" value="Sigma_54_int"/>
</dbReference>
<dbReference type="GO" id="GO:0006355">
    <property type="term" value="P:regulation of DNA-templated transcription"/>
    <property type="evidence" value="ECO:0007669"/>
    <property type="project" value="InterPro"/>
</dbReference>
<name>A0A7W2JNA8_9PSED</name>
<evidence type="ECO:0000256" key="3">
    <source>
        <dbReference type="ARBA" id="ARBA00023015"/>
    </source>
</evidence>
<dbReference type="RefSeq" id="WP_182369253.1">
    <property type="nucleotide sequence ID" value="NZ_JACGCU010000057.1"/>
</dbReference>
<evidence type="ECO:0000313" key="8">
    <source>
        <dbReference type="Proteomes" id="UP000556620"/>
    </source>
</evidence>
<dbReference type="PANTHER" id="PTHR32071:SF35">
    <property type="entry name" value="ANAEROBIC NITRIC OXIDE REDUCTASE TRANSCRIPTION REGULATOR NORR"/>
    <property type="match status" value="1"/>
</dbReference>
<dbReference type="InterPro" id="IPR027417">
    <property type="entry name" value="P-loop_NTPase"/>
</dbReference>
<dbReference type="SMART" id="SM00065">
    <property type="entry name" value="GAF"/>
    <property type="match status" value="1"/>
</dbReference>
<dbReference type="InterPro" id="IPR025662">
    <property type="entry name" value="Sigma_54_int_dom_ATP-bd_1"/>
</dbReference>
<dbReference type="InterPro" id="IPR003593">
    <property type="entry name" value="AAA+_ATPase"/>
</dbReference>
<dbReference type="PROSITE" id="PS00688">
    <property type="entry name" value="SIGMA54_INTERACT_3"/>
    <property type="match status" value="1"/>
</dbReference>
<dbReference type="InterPro" id="IPR025944">
    <property type="entry name" value="Sigma_54_int_dom_CS"/>
</dbReference>
<dbReference type="Pfam" id="PF01590">
    <property type="entry name" value="GAF"/>
    <property type="match status" value="1"/>
</dbReference>
<keyword evidence="3" id="KW-0805">Transcription regulation</keyword>
<dbReference type="Pfam" id="PF25601">
    <property type="entry name" value="AAA_lid_14"/>
    <property type="match status" value="1"/>
</dbReference>
<dbReference type="NCBIfam" id="NF003451">
    <property type="entry name" value="PRK05022.1"/>
    <property type="match status" value="1"/>
</dbReference>
<feature type="domain" description="Sigma-54 factor interaction" evidence="6">
    <location>
        <begin position="193"/>
        <end position="422"/>
    </location>
</feature>
<dbReference type="SUPFAM" id="SSF46689">
    <property type="entry name" value="Homeodomain-like"/>
    <property type="match status" value="1"/>
</dbReference>
<accession>A0A7W2JNA8</accession>
<proteinExistence type="predicted"/>
<dbReference type="InterPro" id="IPR003018">
    <property type="entry name" value="GAF"/>
</dbReference>
<dbReference type="SUPFAM" id="SSF55781">
    <property type="entry name" value="GAF domain-like"/>
    <property type="match status" value="1"/>
</dbReference>
<evidence type="ECO:0000256" key="5">
    <source>
        <dbReference type="ARBA" id="ARBA00023163"/>
    </source>
</evidence>
<dbReference type="Gene3D" id="3.30.450.40">
    <property type="match status" value="1"/>
</dbReference>
<keyword evidence="4" id="KW-0238">DNA-binding</keyword>
<evidence type="ECO:0000259" key="6">
    <source>
        <dbReference type="PROSITE" id="PS50045"/>
    </source>
</evidence>
<dbReference type="FunFam" id="3.40.50.300:FF:000006">
    <property type="entry name" value="DNA-binding transcriptional regulator NtrC"/>
    <property type="match status" value="1"/>
</dbReference>
<evidence type="ECO:0000313" key="7">
    <source>
        <dbReference type="EMBL" id="MBA6062083.1"/>
    </source>
</evidence>
<keyword evidence="5" id="KW-0804">Transcription</keyword>
<evidence type="ECO:0000256" key="1">
    <source>
        <dbReference type="ARBA" id="ARBA00022741"/>
    </source>
</evidence>
<dbReference type="SUPFAM" id="SSF52540">
    <property type="entry name" value="P-loop containing nucleoside triphosphate hydrolases"/>
    <property type="match status" value="1"/>
</dbReference>
<dbReference type="Pfam" id="PF00158">
    <property type="entry name" value="Sigma54_activat"/>
    <property type="match status" value="1"/>
</dbReference>
<dbReference type="Gene3D" id="3.40.50.300">
    <property type="entry name" value="P-loop containing nucleotide triphosphate hydrolases"/>
    <property type="match status" value="1"/>
</dbReference>
<dbReference type="Gene3D" id="1.10.10.60">
    <property type="entry name" value="Homeodomain-like"/>
    <property type="match status" value="1"/>
</dbReference>
<dbReference type="EMBL" id="JACGCU010000057">
    <property type="protein sequence ID" value="MBA6062083.1"/>
    <property type="molecule type" value="Genomic_DNA"/>
</dbReference>
<dbReference type="CDD" id="cd00009">
    <property type="entry name" value="AAA"/>
    <property type="match status" value="1"/>
</dbReference>
<dbReference type="PRINTS" id="PR01590">
    <property type="entry name" value="HTHFIS"/>
</dbReference>
<dbReference type="Gene3D" id="1.10.8.60">
    <property type="match status" value="1"/>
</dbReference>
<comment type="caution">
    <text evidence="7">The sequence shown here is derived from an EMBL/GenBank/DDBJ whole genome shotgun (WGS) entry which is preliminary data.</text>
</comment>
<sequence>MTTKPLLTTLLPLVSDLSRELPDQERYRRLLQAMRSLLPCDAAALLRLDGEWLVPLAVDGLSPDTLGRRFRVSEHPRFQILLSRPEPTRFASDSRLPDPYDGLVTAVAASLEVHDCMGCPLMVDERPWGLVTLDALTPGQFQSLELDALQAFASLAAATVTVAERIHHLALRAEDEHHRAEIYRQASGQHQELIGQSPAHKRLVEEIRLVGGSDLTVLITGETGVGKELVAQALHQASSRANQPLVSLNCAALPDTLVESELFGHVRGAFTGAHGERRGKFELANGGTLFLDEVGELPLTVQAKLLRVLQSGQLQRLGSDREHRVDVRLIAATNRDLAAEVRNGNFRADFYHRLSVYPLQVPPLRERGRDVLLLAGYFLEQNRSRLGLNSLRLSSEAQAALLAYAWPGNVRELEHLIGRSALKALGQHPDRPRILTLEASDLDVRTTAPAAAATPLPAPPLSVANLPEGGLREAVDSYQRQVIEACLQRHQDNWAAAARELGLDRANLSRLARRLGLR</sequence>
<dbReference type="InterPro" id="IPR029016">
    <property type="entry name" value="GAF-like_dom_sf"/>
</dbReference>
<gene>
    <name evidence="7" type="primary">norR</name>
    <name evidence="7" type="ORF">H4C44_23240</name>
</gene>
<reference evidence="7 8" key="1">
    <citation type="submission" date="2020-07" db="EMBL/GenBank/DDBJ databases">
        <title>Diversity of carbapenemase encoding genes among Pseudomonas putida group clinical isolates in a tertiary Brazilian hospital.</title>
        <authorList>
            <person name="Alberto-Lei F."/>
            <person name="Nodari C.S."/>
            <person name="Streling A.P."/>
            <person name="Paulino J.T."/>
            <person name="Bessa-Neto F.O."/>
            <person name="Cayo R."/>
            <person name="Gales A.C."/>
        </authorList>
    </citation>
    <scope>NUCLEOTIDE SEQUENCE [LARGE SCALE GENOMIC DNA]</scope>
    <source>
        <strain evidence="7 8">14535</strain>
    </source>
</reference>
<dbReference type="InterPro" id="IPR025943">
    <property type="entry name" value="Sigma_54_int_dom_ATP-bd_2"/>
</dbReference>
<dbReference type="SMART" id="SM00382">
    <property type="entry name" value="AAA"/>
    <property type="match status" value="1"/>
</dbReference>
<keyword evidence="1" id="KW-0547">Nucleotide-binding</keyword>
<dbReference type="PROSITE" id="PS00675">
    <property type="entry name" value="SIGMA54_INTERACT_1"/>
    <property type="match status" value="1"/>
</dbReference>
<keyword evidence="2" id="KW-0067">ATP-binding</keyword>
<protein>
    <submittedName>
        <fullName evidence="7">Nitric oxide reductase transcriptional regulator NorR</fullName>
    </submittedName>
</protein>
<dbReference type="PANTHER" id="PTHR32071">
    <property type="entry name" value="TRANSCRIPTIONAL REGULATORY PROTEIN"/>
    <property type="match status" value="1"/>
</dbReference>
<dbReference type="PROSITE" id="PS50045">
    <property type="entry name" value="SIGMA54_INTERACT_4"/>
    <property type="match status" value="1"/>
</dbReference>
<dbReference type="AlphaFoldDB" id="A0A7W2JNA8"/>
<dbReference type="InterPro" id="IPR058031">
    <property type="entry name" value="AAA_lid_NorR"/>
</dbReference>
<dbReference type="InterPro" id="IPR002197">
    <property type="entry name" value="HTH_Fis"/>
</dbReference>
<dbReference type="InterPro" id="IPR009057">
    <property type="entry name" value="Homeodomain-like_sf"/>
</dbReference>
<dbReference type="GO" id="GO:0043565">
    <property type="term" value="F:sequence-specific DNA binding"/>
    <property type="evidence" value="ECO:0007669"/>
    <property type="project" value="InterPro"/>
</dbReference>
<evidence type="ECO:0000256" key="4">
    <source>
        <dbReference type="ARBA" id="ARBA00023125"/>
    </source>
</evidence>
<dbReference type="PROSITE" id="PS00676">
    <property type="entry name" value="SIGMA54_INTERACT_2"/>
    <property type="match status" value="1"/>
</dbReference>
<dbReference type="Proteomes" id="UP000556620">
    <property type="component" value="Unassembled WGS sequence"/>
</dbReference>
<organism evidence="7 8">
    <name type="scientific">Pseudomonas juntendi</name>
    <dbReference type="NCBI Taxonomy" id="2666183"/>
    <lineage>
        <taxon>Bacteria</taxon>
        <taxon>Pseudomonadati</taxon>
        <taxon>Pseudomonadota</taxon>
        <taxon>Gammaproteobacteria</taxon>
        <taxon>Pseudomonadales</taxon>
        <taxon>Pseudomonadaceae</taxon>
        <taxon>Pseudomonas</taxon>
    </lineage>
</organism>
<dbReference type="GO" id="GO:0005524">
    <property type="term" value="F:ATP binding"/>
    <property type="evidence" value="ECO:0007669"/>
    <property type="project" value="UniProtKB-KW"/>
</dbReference>
<evidence type="ECO:0000256" key="2">
    <source>
        <dbReference type="ARBA" id="ARBA00022840"/>
    </source>
</evidence>